<dbReference type="Proteomes" id="UP000824071">
    <property type="component" value="Unassembled WGS sequence"/>
</dbReference>
<dbReference type="GO" id="GO:0005840">
    <property type="term" value="C:ribosome"/>
    <property type="evidence" value="ECO:0007669"/>
    <property type="project" value="UniProtKB-KW"/>
</dbReference>
<dbReference type="InterPro" id="IPR041985">
    <property type="entry name" value="Ribosomal_eL14_KOW"/>
</dbReference>
<dbReference type="GO" id="GO:1990904">
    <property type="term" value="C:ribonucleoprotein complex"/>
    <property type="evidence" value="ECO:0007669"/>
    <property type="project" value="UniProtKB-KW"/>
</dbReference>
<name>A0A9D1IEC7_9FIRM</name>
<reference evidence="3" key="1">
    <citation type="submission" date="2020-10" db="EMBL/GenBank/DDBJ databases">
        <authorList>
            <person name="Gilroy R."/>
        </authorList>
    </citation>
    <scope>NUCLEOTIDE SEQUENCE</scope>
    <source>
        <strain evidence="3">ChiGjej1B1-19959</strain>
    </source>
</reference>
<dbReference type="CDD" id="cd06088">
    <property type="entry name" value="KOW_RPL14"/>
    <property type="match status" value="1"/>
</dbReference>
<keyword evidence="2" id="KW-0687">Ribonucleoprotein</keyword>
<dbReference type="SUPFAM" id="SSF50104">
    <property type="entry name" value="Translation proteins SH3-like domain"/>
    <property type="match status" value="1"/>
</dbReference>
<dbReference type="AlphaFoldDB" id="A0A9D1IEC7"/>
<protein>
    <submittedName>
        <fullName evidence="3">KOW domain-containing RNA-binding protein</fullName>
    </submittedName>
</protein>
<dbReference type="InterPro" id="IPR008991">
    <property type="entry name" value="Translation_prot_SH3-like_sf"/>
</dbReference>
<sequence>MTEWKRGQVVRATRGREAGRLLCVVGTAQTHVLVCDGRERPLSRPKAKNPKHLEPLARLLSAEEMRSDRALKQTLKKISEAKANVEAGHDRN</sequence>
<organism evidence="3 4">
    <name type="scientific">Candidatus Fimenecus excrementigallinarum</name>
    <dbReference type="NCBI Taxonomy" id="2840816"/>
    <lineage>
        <taxon>Bacteria</taxon>
        <taxon>Bacillati</taxon>
        <taxon>Bacillota</taxon>
        <taxon>Clostridia</taxon>
        <taxon>Candidatus Fimenecus</taxon>
    </lineage>
</organism>
<gene>
    <name evidence="3" type="ORF">IAC53_04040</name>
</gene>
<dbReference type="InterPro" id="IPR014722">
    <property type="entry name" value="Rib_uL2_dom2"/>
</dbReference>
<dbReference type="EMBL" id="DVMW01000028">
    <property type="protein sequence ID" value="HIU35762.1"/>
    <property type="molecule type" value="Genomic_DNA"/>
</dbReference>
<reference evidence="3" key="2">
    <citation type="journal article" date="2021" name="PeerJ">
        <title>Extensive microbial diversity within the chicken gut microbiome revealed by metagenomics and culture.</title>
        <authorList>
            <person name="Gilroy R."/>
            <person name="Ravi A."/>
            <person name="Getino M."/>
            <person name="Pursley I."/>
            <person name="Horton D.L."/>
            <person name="Alikhan N.F."/>
            <person name="Baker D."/>
            <person name="Gharbi K."/>
            <person name="Hall N."/>
            <person name="Watson M."/>
            <person name="Adriaenssens E.M."/>
            <person name="Foster-Nyarko E."/>
            <person name="Jarju S."/>
            <person name="Secka A."/>
            <person name="Antonio M."/>
            <person name="Oren A."/>
            <person name="Chaudhuri R.R."/>
            <person name="La Ragione R."/>
            <person name="Hildebrand F."/>
            <person name="Pallen M.J."/>
        </authorList>
    </citation>
    <scope>NUCLEOTIDE SEQUENCE</scope>
    <source>
        <strain evidence="3">ChiGjej1B1-19959</strain>
    </source>
</reference>
<evidence type="ECO:0000313" key="4">
    <source>
        <dbReference type="Proteomes" id="UP000824071"/>
    </source>
</evidence>
<evidence type="ECO:0000256" key="2">
    <source>
        <dbReference type="ARBA" id="ARBA00023274"/>
    </source>
</evidence>
<keyword evidence="1" id="KW-0689">Ribosomal protein</keyword>
<dbReference type="Gene3D" id="2.30.30.30">
    <property type="match status" value="1"/>
</dbReference>
<evidence type="ECO:0000256" key="1">
    <source>
        <dbReference type="ARBA" id="ARBA00022980"/>
    </source>
</evidence>
<proteinExistence type="predicted"/>
<comment type="caution">
    <text evidence="3">The sequence shown here is derived from an EMBL/GenBank/DDBJ whole genome shotgun (WGS) entry which is preliminary data.</text>
</comment>
<accession>A0A9D1IEC7</accession>
<evidence type="ECO:0000313" key="3">
    <source>
        <dbReference type="EMBL" id="HIU35762.1"/>
    </source>
</evidence>